<dbReference type="InterPro" id="IPR012347">
    <property type="entry name" value="Ferritin-like"/>
</dbReference>
<dbReference type="PROSITE" id="PS51318">
    <property type="entry name" value="TAT"/>
    <property type="match status" value="1"/>
</dbReference>
<comment type="caution">
    <text evidence="2">The sequence shown here is derived from an EMBL/GenBank/DDBJ whole genome shotgun (WGS) entry which is preliminary data.</text>
</comment>
<dbReference type="InterPro" id="IPR009078">
    <property type="entry name" value="Ferritin-like_SF"/>
</dbReference>
<feature type="signal peptide" evidence="1">
    <location>
        <begin position="1"/>
        <end position="39"/>
    </location>
</feature>
<dbReference type="Pfam" id="PF13668">
    <property type="entry name" value="Ferritin_2"/>
    <property type="match status" value="1"/>
</dbReference>
<dbReference type="Proteomes" id="UP001152872">
    <property type="component" value="Unassembled WGS sequence"/>
</dbReference>
<feature type="chain" id="PRO_5040881688" evidence="1">
    <location>
        <begin position="40"/>
        <end position="216"/>
    </location>
</feature>
<dbReference type="SUPFAM" id="SSF47240">
    <property type="entry name" value="Ferritin-like"/>
    <property type="match status" value="1"/>
</dbReference>
<evidence type="ECO:0000256" key="1">
    <source>
        <dbReference type="SAM" id="SignalP"/>
    </source>
</evidence>
<dbReference type="AlphaFoldDB" id="A0A9X4MAV9"/>
<keyword evidence="1" id="KW-0732">Signal</keyword>
<proteinExistence type="predicted"/>
<dbReference type="InterPro" id="IPR006311">
    <property type="entry name" value="TAT_signal"/>
</dbReference>
<evidence type="ECO:0000313" key="3">
    <source>
        <dbReference type="Proteomes" id="UP001152872"/>
    </source>
</evidence>
<protein>
    <submittedName>
        <fullName evidence="2">Ferritin-like domain-containing protein</fullName>
    </submittedName>
</protein>
<dbReference type="RefSeq" id="WP_009628368.1">
    <property type="nucleotide sequence ID" value="NZ_VBTY01000160.1"/>
</dbReference>
<sequence length="216" mass="22785">MSRTERSSRSASRRQLIKAGLFGAMGVAASAAVVPAVIAQPKNDDVANDIKVLNNALFYEHQAIWAYGFAAGKLTDSAVGKAVLAIALANQADHKAHRDLLASVVRQLGGMPVMSKTEYLKTVTPYIERGEGNLDSDVNIAKLALSLEVDAAIAYGREVAKLKNPDLITAGASIGSTEASHATVIRAAFQSLGVSLNVVPAAFVSKDTRDAWIIKV</sequence>
<dbReference type="EMBL" id="VBTY01000160">
    <property type="protein sequence ID" value="MDG3496204.1"/>
    <property type="molecule type" value="Genomic_DNA"/>
</dbReference>
<gene>
    <name evidence="2" type="ORF">FEV09_16785</name>
</gene>
<keyword evidence="3" id="KW-1185">Reference proteome</keyword>
<evidence type="ECO:0000313" key="2">
    <source>
        <dbReference type="EMBL" id="MDG3496204.1"/>
    </source>
</evidence>
<name>A0A9X4MAV9_9CYAN</name>
<accession>A0A9X4MAV9</accession>
<organism evidence="2 3">
    <name type="scientific">Pseudanabaena catenata USMAC16</name>
    <dbReference type="NCBI Taxonomy" id="1855837"/>
    <lineage>
        <taxon>Bacteria</taxon>
        <taxon>Bacillati</taxon>
        <taxon>Cyanobacteriota</taxon>
        <taxon>Cyanophyceae</taxon>
        <taxon>Pseudanabaenales</taxon>
        <taxon>Pseudanabaenaceae</taxon>
        <taxon>Pseudanabaena</taxon>
    </lineage>
</organism>
<dbReference type="CDD" id="cd00657">
    <property type="entry name" value="Ferritin_like"/>
    <property type="match status" value="1"/>
</dbReference>
<reference evidence="2" key="1">
    <citation type="submission" date="2019-05" db="EMBL/GenBank/DDBJ databases">
        <title>Whole genome sequencing of Pseudanabaena catenata USMAC16.</title>
        <authorList>
            <person name="Khan Z."/>
            <person name="Omar W.M."/>
            <person name="Convey P."/>
            <person name="Merican F."/>
            <person name="Najimudin N."/>
        </authorList>
    </citation>
    <scope>NUCLEOTIDE SEQUENCE</scope>
    <source>
        <strain evidence="2">USMAC16</strain>
    </source>
</reference>
<dbReference type="Gene3D" id="1.20.1260.10">
    <property type="match status" value="1"/>
</dbReference>